<proteinExistence type="inferred from homology"/>
<dbReference type="InterPro" id="IPR003646">
    <property type="entry name" value="SH3-like_bac-type"/>
</dbReference>
<feature type="non-terminal residue" evidence="3">
    <location>
        <position position="1"/>
    </location>
</feature>
<dbReference type="PROSITE" id="PS51781">
    <property type="entry name" value="SH3B"/>
    <property type="match status" value="2"/>
</dbReference>
<comment type="caution">
    <text evidence="3">The sequence shown here is derived from an EMBL/GenBank/DDBJ whole genome shotgun (WGS) entry which is preliminary data.</text>
</comment>
<dbReference type="Gene3D" id="3.20.20.80">
    <property type="entry name" value="Glycosidases"/>
    <property type="match status" value="1"/>
</dbReference>
<dbReference type="GO" id="GO:0009253">
    <property type="term" value="P:peptidoglycan catabolic process"/>
    <property type="evidence" value="ECO:0007669"/>
    <property type="project" value="InterPro"/>
</dbReference>
<dbReference type="PANTHER" id="PTHR34135">
    <property type="entry name" value="LYSOZYME"/>
    <property type="match status" value="1"/>
</dbReference>
<accession>A0A9D1IRZ0</accession>
<dbReference type="GO" id="GO:0003796">
    <property type="term" value="F:lysozyme activity"/>
    <property type="evidence" value="ECO:0007669"/>
    <property type="project" value="InterPro"/>
</dbReference>
<protein>
    <submittedName>
        <fullName evidence="3">SH3 domain-containing protein</fullName>
    </submittedName>
</protein>
<dbReference type="GO" id="GO:0016052">
    <property type="term" value="P:carbohydrate catabolic process"/>
    <property type="evidence" value="ECO:0007669"/>
    <property type="project" value="TreeGrafter"/>
</dbReference>
<dbReference type="Proteomes" id="UP000824082">
    <property type="component" value="Unassembled WGS sequence"/>
</dbReference>
<feature type="domain" description="SH3b" evidence="2">
    <location>
        <begin position="204"/>
        <end position="266"/>
    </location>
</feature>
<evidence type="ECO:0000313" key="4">
    <source>
        <dbReference type="Proteomes" id="UP000824082"/>
    </source>
</evidence>
<evidence type="ECO:0000256" key="1">
    <source>
        <dbReference type="ARBA" id="ARBA00010646"/>
    </source>
</evidence>
<dbReference type="GO" id="GO:0016998">
    <property type="term" value="P:cell wall macromolecule catabolic process"/>
    <property type="evidence" value="ECO:0007669"/>
    <property type="project" value="InterPro"/>
</dbReference>
<dbReference type="SMART" id="SM00287">
    <property type="entry name" value="SH3b"/>
    <property type="match status" value="2"/>
</dbReference>
<feature type="domain" description="SH3b" evidence="2">
    <location>
        <begin position="133"/>
        <end position="200"/>
    </location>
</feature>
<dbReference type="PROSITE" id="PS51904">
    <property type="entry name" value="GLYCOSYL_HYDROL_F25_2"/>
    <property type="match status" value="1"/>
</dbReference>
<evidence type="ECO:0000259" key="2">
    <source>
        <dbReference type="PROSITE" id="PS51781"/>
    </source>
</evidence>
<dbReference type="Gene3D" id="2.30.30.40">
    <property type="entry name" value="SH3 Domains"/>
    <property type="match status" value="2"/>
</dbReference>
<dbReference type="PANTHER" id="PTHR34135:SF2">
    <property type="entry name" value="LYSOZYME"/>
    <property type="match status" value="1"/>
</dbReference>
<comment type="similarity">
    <text evidence="1">Belongs to the glycosyl hydrolase 25 family.</text>
</comment>
<reference evidence="3" key="2">
    <citation type="journal article" date="2021" name="PeerJ">
        <title>Extensive microbial diversity within the chicken gut microbiome revealed by metagenomics and culture.</title>
        <authorList>
            <person name="Gilroy R."/>
            <person name="Ravi A."/>
            <person name="Getino M."/>
            <person name="Pursley I."/>
            <person name="Horton D.L."/>
            <person name="Alikhan N.F."/>
            <person name="Baker D."/>
            <person name="Gharbi K."/>
            <person name="Hall N."/>
            <person name="Watson M."/>
            <person name="Adriaenssens E.M."/>
            <person name="Foster-Nyarko E."/>
            <person name="Jarju S."/>
            <person name="Secka A."/>
            <person name="Antonio M."/>
            <person name="Oren A."/>
            <person name="Chaudhuri R.R."/>
            <person name="La Ragione R."/>
            <person name="Hildebrand F."/>
            <person name="Pallen M.J."/>
        </authorList>
    </citation>
    <scope>NUCLEOTIDE SEQUENCE</scope>
    <source>
        <strain evidence="3">4509</strain>
    </source>
</reference>
<dbReference type="AlphaFoldDB" id="A0A9D1IRZ0"/>
<reference evidence="3" key="1">
    <citation type="submission" date="2020-10" db="EMBL/GenBank/DDBJ databases">
        <authorList>
            <person name="Gilroy R."/>
        </authorList>
    </citation>
    <scope>NUCLEOTIDE SEQUENCE</scope>
    <source>
        <strain evidence="3">4509</strain>
    </source>
</reference>
<dbReference type="Pfam" id="PF01183">
    <property type="entry name" value="Glyco_hydro_25"/>
    <property type="match status" value="1"/>
</dbReference>
<dbReference type="Pfam" id="PF08239">
    <property type="entry name" value="SH3_3"/>
    <property type="match status" value="2"/>
</dbReference>
<dbReference type="InterPro" id="IPR017853">
    <property type="entry name" value="GH"/>
</dbReference>
<organism evidence="3 4">
    <name type="scientific">Candidatus Egerieicola faecale</name>
    <dbReference type="NCBI Taxonomy" id="2840774"/>
    <lineage>
        <taxon>Bacteria</taxon>
        <taxon>Bacillati</taxon>
        <taxon>Bacillota</taxon>
        <taxon>Clostridia</taxon>
        <taxon>Eubacteriales</taxon>
        <taxon>Oscillospiraceae</taxon>
        <taxon>Oscillospiraceae incertae sedis</taxon>
        <taxon>Candidatus Egerieicola</taxon>
    </lineage>
</organism>
<name>A0A9D1IRZ0_9FIRM</name>
<sequence>ACLSCIQGKQFDFPVYYDLEEQATAALGKDACTQIAQTFCTAMEQAGYWAGVYANTNWFTNYLNFDPLAAKYTIWLADYREDYNTTLKRDMHQYTSTGSVAGVNGNVDCNRCTRDFPAEIGSLYGDTAAVPEAPEANSTVRCTGDRVNIRAEAHTGSAVLTQANTGETLTWLADDGWGWSKVEKGNVTGWMVNQYLDKAGLSAYKVGSCTGNSVRVRSGPGLNYSIKRKLNKGNLFRIICILPSGWVQVDVEGNWGYVSREYVQVQ</sequence>
<dbReference type="InterPro" id="IPR002053">
    <property type="entry name" value="Glyco_hydro_25"/>
</dbReference>
<evidence type="ECO:0000313" key="3">
    <source>
        <dbReference type="EMBL" id="HIU41047.1"/>
    </source>
</evidence>
<dbReference type="SUPFAM" id="SSF51445">
    <property type="entry name" value="(Trans)glycosidases"/>
    <property type="match status" value="1"/>
</dbReference>
<dbReference type="EMBL" id="DVMX01000011">
    <property type="protein sequence ID" value="HIU41047.1"/>
    <property type="molecule type" value="Genomic_DNA"/>
</dbReference>
<gene>
    <name evidence="3" type="ORF">IAD19_00650</name>
</gene>